<reference evidence="2 3" key="1">
    <citation type="submission" date="2020-02" db="EMBL/GenBank/DDBJ databases">
        <authorList>
            <person name="Brisse S."/>
        </authorList>
    </citation>
    <scope>NUCLEOTIDE SEQUENCE [LARGE SCALE GENOMIC DNA]</scope>
    <source>
        <strain evidence="2">CIP107547</strain>
    </source>
</reference>
<keyword evidence="1" id="KW-1133">Transmembrane helix</keyword>
<keyword evidence="1" id="KW-0472">Membrane</keyword>
<sequence>MGALIGVIAGLVVNVLGFLLSNLPSVAQVFWGWKTSNRISSLR</sequence>
<gene>
    <name evidence="2" type="ORF">CIP107547_02032</name>
</gene>
<name>A0A811GCX0_CORDP</name>
<dbReference type="AlphaFoldDB" id="A0A811GCX0"/>
<comment type="caution">
    <text evidence="2">The sequence shown here is derived from an EMBL/GenBank/DDBJ whole genome shotgun (WGS) entry which is preliminary data.</text>
</comment>
<dbReference type="EMBL" id="CADDAV010000023">
    <property type="protein sequence ID" value="CAB0616457.1"/>
    <property type="molecule type" value="Genomic_DNA"/>
</dbReference>
<dbReference type="Proteomes" id="UP000480222">
    <property type="component" value="Unassembled WGS sequence"/>
</dbReference>
<organism evidence="2 3">
    <name type="scientific">Corynebacterium diphtheriae</name>
    <dbReference type="NCBI Taxonomy" id="1717"/>
    <lineage>
        <taxon>Bacteria</taxon>
        <taxon>Bacillati</taxon>
        <taxon>Actinomycetota</taxon>
        <taxon>Actinomycetes</taxon>
        <taxon>Mycobacteriales</taxon>
        <taxon>Corynebacteriaceae</taxon>
        <taxon>Corynebacterium</taxon>
    </lineage>
</organism>
<feature type="transmembrane region" description="Helical" evidence="1">
    <location>
        <begin position="6"/>
        <end position="33"/>
    </location>
</feature>
<keyword evidence="1" id="KW-0812">Transmembrane</keyword>
<proteinExistence type="predicted"/>
<evidence type="ECO:0000313" key="3">
    <source>
        <dbReference type="Proteomes" id="UP000480222"/>
    </source>
</evidence>
<evidence type="ECO:0000256" key="1">
    <source>
        <dbReference type="SAM" id="Phobius"/>
    </source>
</evidence>
<protein>
    <submittedName>
        <fullName evidence="2">Uncharacterized protein</fullName>
    </submittedName>
</protein>
<accession>A0A811GCX0</accession>
<evidence type="ECO:0000313" key="2">
    <source>
        <dbReference type="EMBL" id="CAB0616457.1"/>
    </source>
</evidence>